<dbReference type="EMBL" id="VUNI01000004">
    <property type="protein sequence ID" value="MST74097.1"/>
    <property type="molecule type" value="Genomic_DNA"/>
</dbReference>
<sequence>MENKRKRTDGMEQESRQGEEELLAAFCKELTLNPERMAVLFQMVFAMTDQRWEELRDLTFLYGSCLKADNVFGRQLFTRLVMFLREKEAQAKSYHYN</sequence>
<name>A0A6L5YPH9_9FIRM</name>
<dbReference type="Proteomes" id="UP000474024">
    <property type="component" value="Unassembled WGS sequence"/>
</dbReference>
<proteinExistence type="predicted"/>
<evidence type="ECO:0000313" key="2">
    <source>
        <dbReference type="Proteomes" id="UP000474024"/>
    </source>
</evidence>
<dbReference type="RefSeq" id="WP_154428901.1">
    <property type="nucleotide sequence ID" value="NZ_VUNI01000004.1"/>
</dbReference>
<protein>
    <submittedName>
        <fullName evidence="1">Uncharacterized protein</fullName>
    </submittedName>
</protein>
<keyword evidence="2" id="KW-1185">Reference proteome</keyword>
<reference evidence="1 2" key="1">
    <citation type="submission" date="2019-08" db="EMBL/GenBank/DDBJ databases">
        <title>In-depth cultivation of the pig gut microbiome towards novel bacterial diversity and tailored functional studies.</title>
        <authorList>
            <person name="Wylensek D."/>
            <person name="Hitch T.C.A."/>
            <person name="Clavel T."/>
        </authorList>
    </citation>
    <scope>NUCLEOTIDE SEQUENCE [LARGE SCALE GENOMIC DNA]</scope>
    <source>
        <strain evidence="1 2">MUC/MUC-530-WT-4D</strain>
    </source>
</reference>
<comment type="caution">
    <text evidence="1">The sequence shown here is derived from an EMBL/GenBank/DDBJ whole genome shotgun (WGS) entry which is preliminary data.</text>
</comment>
<organism evidence="1 2">
    <name type="scientific">Roseburia porci</name>
    <dbReference type="NCBI Taxonomy" id="2605790"/>
    <lineage>
        <taxon>Bacteria</taxon>
        <taxon>Bacillati</taxon>
        <taxon>Bacillota</taxon>
        <taxon>Clostridia</taxon>
        <taxon>Lachnospirales</taxon>
        <taxon>Lachnospiraceae</taxon>
        <taxon>Roseburia</taxon>
    </lineage>
</organism>
<gene>
    <name evidence="1" type="ORF">FYJ75_03470</name>
</gene>
<accession>A0A6L5YPH9</accession>
<evidence type="ECO:0000313" key="1">
    <source>
        <dbReference type="EMBL" id="MST74097.1"/>
    </source>
</evidence>
<dbReference type="AlphaFoldDB" id="A0A6L5YPH9"/>